<sequence length="306" mass="35060">MIQRDTATPYPYVPMASSLSNPFNATYQEQINALSQKTNQCVEVYTQQSDGLLGAAPFSDIDDRKWVTTCLSQMNHQTVTGQILTISKEKLKGLGFFKLPDESQLPIKFDFPLATNHLDFLDINGIKSCSVKGKLRMDMENVNRYIYNHPIGSFRDLRSQNKPAWSIPVVMEPTALVHRNGFMIPTPNIQQIIQHLKSLKDNTVTANIVFFQINSRGGIASYNIDGFETRFLFRLPQELQHTPQDQLYQQFDRLKAKIHFSMDDTQLTDYVCSLGAEAFTHAKGSRYKLQIFAREEKLIERNDRQV</sequence>
<gene>
    <name evidence="1" type="ORF">GV64_13790</name>
</gene>
<comment type="caution">
    <text evidence="1">The sequence shown here is derived from an EMBL/GenBank/DDBJ whole genome shotgun (WGS) entry which is preliminary data.</text>
</comment>
<proteinExistence type="predicted"/>
<dbReference type="AlphaFoldDB" id="A0A081KBZ1"/>
<accession>A0A081KBZ1</accession>
<keyword evidence="2" id="KW-1185">Reference proteome</keyword>
<evidence type="ECO:0000313" key="1">
    <source>
        <dbReference type="EMBL" id="KEI71667.1"/>
    </source>
</evidence>
<reference evidence="1 2" key="1">
    <citation type="submission" date="2014-06" db="EMBL/GenBank/DDBJ databases">
        <title>Whole Genome Sequences of Three Symbiotic Endozoicomonas Bacteria.</title>
        <authorList>
            <person name="Neave M.J."/>
            <person name="Apprill A."/>
            <person name="Voolstra C.R."/>
        </authorList>
    </citation>
    <scope>NUCLEOTIDE SEQUENCE [LARGE SCALE GENOMIC DNA]</scope>
    <source>
        <strain evidence="1 2">DSM 22380</strain>
    </source>
</reference>
<dbReference type="EMBL" id="JOJP01000001">
    <property type="protein sequence ID" value="KEI71667.1"/>
    <property type="molecule type" value="Genomic_DNA"/>
</dbReference>
<protein>
    <submittedName>
        <fullName evidence="1">Uncharacterized protein</fullName>
    </submittedName>
</protein>
<name>A0A081KBZ1_9GAMM</name>
<evidence type="ECO:0000313" key="2">
    <source>
        <dbReference type="Proteomes" id="UP000027997"/>
    </source>
</evidence>
<dbReference type="Proteomes" id="UP000027997">
    <property type="component" value="Unassembled WGS sequence"/>
</dbReference>
<organism evidence="1 2">
    <name type="scientific">Endozoicomonas elysicola</name>
    <dbReference type="NCBI Taxonomy" id="305900"/>
    <lineage>
        <taxon>Bacteria</taxon>
        <taxon>Pseudomonadati</taxon>
        <taxon>Pseudomonadota</taxon>
        <taxon>Gammaproteobacteria</taxon>
        <taxon>Oceanospirillales</taxon>
        <taxon>Endozoicomonadaceae</taxon>
        <taxon>Endozoicomonas</taxon>
    </lineage>
</organism>